<evidence type="ECO:0000313" key="4">
    <source>
        <dbReference type="EMBL" id="GAA0743371.1"/>
    </source>
</evidence>
<protein>
    <submittedName>
        <fullName evidence="4">ABC transporter ATP-binding protein</fullName>
    </submittedName>
</protein>
<dbReference type="PANTHER" id="PTHR43582">
    <property type="entry name" value="LINEARMYCIN RESISTANCE ATP-BINDING PROTEIN LNRL"/>
    <property type="match status" value="1"/>
</dbReference>
<dbReference type="InterPro" id="IPR003439">
    <property type="entry name" value="ABC_transporter-like_ATP-bd"/>
</dbReference>
<dbReference type="Pfam" id="PF00005">
    <property type="entry name" value="ABC_tran"/>
    <property type="match status" value="1"/>
</dbReference>
<evidence type="ECO:0000256" key="2">
    <source>
        <dbReference type="ARBA" id="ARBA00022840"/>
    </source>
</evidence>
<accession>A0ABP3UVK5</accession>
<dbReference type="SMART" id="SM00382">
    <property type="entry name" value="AAA"/>
    <property type="match status" value="1"/>
</dbReference>
<reference evidence="5" key="1">
    <citation type="journal article" date="2019" name="Int. J. Syst. Evol. Microbiol.">
        <title>The Global Catalogue of Microorganisms (GCM) 10K type strain sequencing project: providing services to taxonomists for standard genome sequencing and annotation.</title>
        <authorList>
            <consortium name="The Broad Institute Genomics Platform"/>
            <consortium name="The Broad Institute Genome Sequencing Center for Infectious Disease"/>
            <person name="Wu L."/>
            <person name="Ma J."/>
        </authorList>
    </citation>
    <scope>NUCLEOTIDE SEQUENCE [LARGE SCALE GENOMIC DNA]</scope>
    <source>
        <strain evidence="5">JCM 1407</strain>
    </source>
</reference>
<evidence type="ECO:0000256" key="1">
    <source>
        <dbReference type="ARBA" id="ARBA00022741"/>
    </source>
</evidence>
<keyword evidence="2 4" id="KW-0067">ATP-binding</keyword>
<sequence>MELIKVNNITKRFNDKLVLDDISFKIDKGDIFGLIGPNGAGKSTLINIMTGILKSNGGDITVDGYSINKNLLKVKSYIGLVPQEIALMESVSAYDNLEFFGSLYGLKGKDLKNKINKALELIGLENKKKEKVKKFSGGMKRRLNIAAAIMHNPKILIMDEPTVGVDPQSRNHIFEFIKKINKENKTTVIYTSHYMEEVEMLCKNIFIMDLGKEIAYGSKKSIKSMILDRNKVTLNLDNYTGEIILDFRNVDGVKECSEEKGLINLLVEEKKFDLNKLMTVINNHKCKIKSINFEDSSLEEVFLSLTGKKLRD</sequence>
<comment type="caution">
    <text evidence="4">The sequence shown here is derived from an EMBL/GenBank/DDBJ whole genome shotgun (WGS) entry which is preliminary data.</text>
</comment>
<organism evidence="4 5">
    <name type="scientific">Clostridium oceanicum</name>
    <dbReference type="NCBI Taxonomy" id="1543"/>
    <lineage>
        <taxon>Bacteria</taxon>
        <taxon>Bacillati</taxon>
        <taxon>Bacillota</taxon>
        <taxon>Clostridia</taxon>
        <taxon>Eubacteriales</taxon>
        <taxon>Clostridiaceae</taxon>
        <taxon>Clostridium</taxon>
    </lineage>
</organism>
<dbReference type="PROSITE" id="PS50893">
    <property type="entry name" value="ABC_TRANSPORTER_2"/>
    <property type="match status" value="1"/>
</dbReference>
<dbReference type="PANTHER" id="PTHR43582:SF2">
    <property type="entry name" value="LINEARMYCIN RESISTANCE ATP-BINDING PROTEIN LNRL"/>
    <property type="match status" value="1"/>
</dbReference>
<dbReference type="RefSeq" id="WP_343762256.1">
    <property type="nucleotide sequence ID" value="NZ_BAAACG010000010.1"/>
</dbReference>
<dbReference type="PROSITE" id="PS00211">
    <property type="entry name" value="ABC_TRANSPORTER_1"/>
    <property type="match status" value="1"/>
</dbReference>
<dbReference type="SUPFAM" id="SSF52540">
    <property type="entry name" value="P-loop containing nucleoside triphosphate hydrolases"/>
    <property type="match status" value="1"/>
</dbReference>
<dbReference type="EMBL" id="BAAACG010000010">
    <property type="protein sequence ID" value="GAA0743371.1"/>
    <property type="molecule type" value="Genomic_DNA"/>
</dbReference>
<gene>
    <name evidence="4" type="ORF">GCM10008906_27070</name>
</gene>
<dbReference type="InterPro" id="IPR017871">
    <property type="entry name" value="ABC_transporter-like_CS"/>
</dbReference>
<keyword evidence="1" id="KW-0547">Nucleotide-binding</keyword>
<dbReference type="InterPro" id="IPR027417">
    <property type="entry name" value="P-loop_NTPase"/>
</dbReference>
<dbReference type="InterPro" id="IPR003593">
    <property type="entry name" value="AAA+_ATPase"/>
</dbReference>
<proteinExistence type="predicted"/>
<evidence type="ECO:0000259" key="3">
    <source>
        <dbReference type="PROSITE" id="PS50893"/>
    </source>
</evidence>
<name>A0ABP3UVK5_9CLOT</name>
<feature type="domain" description="ABC transporter" evidence="3">
    <location>
        <begin position="4"/>
        <end position="235"/>
    </location>
</feature>
<dbReference type="Proteomes" id="UP001501510">
    <property type="component" value="Unassembled WGS sequence"/>
</dbReference>
<evidence type="ECO:0000313" key="5">
    <source>
        <dbReference type="Proteomes" id="UP001501510"/>
    </source>
</evidence>
<keyword evidence="5" id="KW-1185">Reference proteome</keyword>
<dbReference type="Gene3D" id="3.40.50.300">
    <property type="entry name" value="P-loop containing nucleotide triphosphate hydrolases"/>
    <property type="match status" value="1"/>
</dbReference>
<dbReference type="GO" id="GO:0005524">
    <property type="term" value="F:ATP binding"/>
    <property type="evidence" value="ECO:0007669"/>
    <property type="project" value="UniProtKB-KW"/>
</dbReference>